<dbReference type="PIRSF" id="PIRSF029033">
    <property type="entry name" value="UCP029033"/>
    <property type="match status" value="1"/>
</dbReference>
<dbReference type="EMBL" id="JPEO01000027">
    <property type="protein sequence ID" value="KFZ35997.1"/>
    <property type="molecule type" value="Genomic_DNA"/>
</dbReference>
<dbReference type="Gene3D" id="3.30.110.170">
    <property type="entry name" value="Protein of unknown function (DUF541), domain 1"/>
    <property type="match status" value="1"/>
</dbReference>
<sequence length="237" mass="26256">MNKQSVLGGTLLGIFIAAGLYLLGNTISRGLLDYRALDRVVTVKGLAEQEVKANAAIWPITFNQVDNDLNNLYSAVQSKTDAVIKFLQAQGFRDSEISVSQPAIEDRQAQGYVAPEVKFRYTASVTVSVYTNQVDKVLQSRNKLLELVKDGIAVAQNYQNRTEFIYTDLNSVKPQMVQQATENAREVAEKFAHDSNSSIGKIKSASQGTFSIADRDSTTPYIKKIRVVSTISYYLKD</sequence>
<dbReference type="PANTHER" id="PTHR34387">
    <property type="entry name" value="SLR1258 PROTEIN"/>
    <property type="match status" value="1"/>
</dbReference>
<name>A0A094J9T1_9GAMM</name>
<dbReference type="Gene3D" id="3.30.70.2970">
    <property type="entry name" value="Protein of unknown function (DUF541), domain 2"/>
    <property type="match status" value="1"/>
</dbReference>
<evidence type="ECO:0000313" key="3">
    <source>
        <dbReference type="Proteomes" id="UP000029264"/>
    </source>
</evidence>
<organism evidence="2 3">
    <name type="scientific">Shewanella mangrovi</name>
    <dbReference type="NCBI Taxonomy" id="1515746"/>
    <lineage>
        <taxon>Bacteria</taxon>
        <taxon>Pseudomonadati</taxon>
        <taxon>Pseudomonadota</taxon>
        <taxon>Gammaproteobacteria</taxon>
        <taxon>Alteromonadales</taxon>
        <taxon>Shewanellaceae</taxon>
        <taxon>Shewanella</taxon>
    </lineage>
</organism>
<evidence type="ECO:0008006" key="4">
    <source>
        <dbReference type="Google" id="ProtNLM"/>
    </source>
</evidence>
<dbReference type="eggNOG" id="COG2859">
    <property type="taxonomic scope" value="Bacteria"/>
</dbReference>
<evidence type="ECO:0000256" key="1">
    <source>
        <dbReference type="SAM" id="Phobius"/>
    </source>
</evidence>
<keyword evidence="1" id="KW-0472">Membrane</keyword>
<dbReference type="STRING" id="1515746.HR45_18775"/>
<gene>
    <name evidence="2" type="ORF">HR45_18775</name>
</gene>
<dbReference type="InterPro" id="IPR016907">
    <property type="entry name" value="UCP029033"/>
</dbReference>
<dbReference type="RefSeq" id="WP_037445730.1">
    <property type="nucleotide sequence ID" value="NZ_JPEO01000027.1"/>
</dbReference>
<dbReference type="Pfam" id="PF04402">
    <property type="entry name" value="SIMPL"/>
    <property type="match status" value="1"/>
</dbReference>
<keyword evidence="1" id="KW-0812">Transmembrane</keyword>
<dbReference type="OrthoDB" id="9806540at2"/>
<feature type="transmembrane region" description="Helical" evidence="1">
    <location>
        <begin position="6"/>
        <end position="24"/>
    </location>
</feature>
<dbReference type="InterPro" id="IPR052022">
    <property type="entry name" value="26kDa_periplasmic_antigen"/>
</dbReference>
<dbReference type="GO" id="GO:0006974">
    <property type="term" value="P:DNA damage response"/>
    <property type="evidence" value="ECO:0007669"/>
    <property type="project" value="TreeGrafter"/>
</dbReference>
<evidence type="ECO:0000313" key="2">
    <source>
        <dbReference type="EMBL" id="KFZ35997.1"/>
    </source>
</evidence>
<dbReference type="AlphaFoldDB" id="A0A094J9T1"/>
<dbReference type="Proteomes" id="UP000029264">
    <property type="component" value="Unassembled WGS sequence"/>
</dbReference>
<protein>
    <recommendedName>
        <fullName evidence="4">Periplasmic protein</fullName>
    </recommendedName>
</protein>
<comment type="caution">
    <text evidence="2">The sequence shown here is derived from an EMBL/GenBank/DDBJ whole genome shotgun (WGS) entry which is preliminary data.</text>
</comment>
<proteinExistence type="predicted"/>
<accession>A0A094J9T1</accession>
<dbReference type="PANTHER" id="PTHR34387:SF2">
    <property type="entry name" value="SLR1258 PROTEIN"/>
    <property type="match status" value="1"/>
</dbReference>
<reference evidence="2 3" key="1">
    <citation type="submission" date="2014-06" db="EMBL/GenBank/DDBJ databases">
        <title>Shewanella sp. YQH10.</title>
        <authorList>
            <person name="Liu Y."/>
            <person name="Zeng R."/>
        </authorList>
    </citation>
    <scope>NUCLEOTIDE SEQUENCE [LARGE SCALE GENOMIC DNA]</scope>
    <source>
        <strain evidence="2 3">YQH10</strain>
    </source>
</reference>
<keyword evidence="1" id="KW-1133">Transmembrane helix</keyword>
<dbReference type="InterPro" id="IPR007497">
    <property type="entry name" value="SIMPL/DUF541"/>
</dbReference>
<keyword evidence="3" id="KW-1185">Reference proteome</keyword>